<organism evidence="2 3">
    <name type="scientific">Aciditerrimonas ferrireducens</name>
    <dbReference type="NCBI Taxonomy" id="667306"/>
    <lineage>
        <taxon>Bacteria</taxon>
        <taxon>Bacillati</taxon>
        <taxon>Actinomycetota</taxon>
        <taxon>Acidimicrobiia</taxon>
        <taxon>Acidimicrobiales</taxon>
        <taxon>Acidimicrobiaceae</taxon>
        <taxon>Aciditerrimonas</taxon>
    </lineage>
</organism>
<name>A0ABV6C0R4_9ACTN</name>
<keyword evidence="3" id="KW-1185">Reference proteome</keyword>
<gene>
    <name evidence="2" type="ORF">ACFFRE_03760</name>
</gene>
<evidence type="ECO:0000313" key="3">
    <source>
        <dbReference type="Proteomes" id="UP001589788"/>
    </source>
</evidence>
<evidence type="ECO:0000313" key="2">
    <source>
        <dbReference type="EMBL" id="MFC0081276.1"/>
    </source>
</evidence>
<comment type="caution">
    <text evidence="2">The sequence shown here is derived from an EMBL/GenBank/DDBJ whole genome shotgun (WGS) entry which is preliminary data.</text>
</comment>
<dbReference type="EMBL" id="JBHLYQ010000024">
    <property type="protein sequence ID" value="MFC0081276.1"/>
    <property type="molecule type" value="Genomic_DNA"/>
</dbReference>
<proteinExistence type="predicted"/>
<feature type="region of interest" description="Disordered" evidence="1">
    <location>
        <begin position="53"/>
        <end position="127"/>
    </location>
</feature>
<protein>
    <submittedName>
        <fullName evidence="2">Uncharacterized protein</fullName>
    </submittedName>
</protein>
<reference evidence="2 3" key="1">
    <citation type="submission" date="2024-09" db="EMBL/GenBank/DDBJ databases">
        <authorList>
            <person name="Sun Q."/>
            <person name="Mori K."/>
        </authorList>
    </citation>
    <scope>NUCLEOTIDE SEQUENCE [LARGE SCALE GENOMIC DNA]</scope>
    <source>
        <strain evidence="2 3">JCM 15389</strain>
    </source>
</reference>
<accession>A0ABV6C0R4</accession>
<dbReference type="Proteomes" id="UP001589788">
    <property type="component" value="Unassembled WGS sequence"/>
</dbReference>
<evidence type="ECO:0000256" key="1">
    <source>
        <dbReference type="SAM" id="MobiDB-lite"/>
    </source>
</evidence>
<feature type="compositionally biased region" description="Pro residues" evidence="1">
    <location>
        <begin position="105"/>
        <end position="127"/>
    </location>
</feature>
<feature type="non-terminal residue" evidence="2">
    <location>
        <position position="127"/>
    </location>
</feature>
<sequence length="127" mass="13432">MPAQPQQFEGPELQPLLERIRQELGPAATILQAERTRRRSLRSPAGRLLYRLTVAPPDAPTGPAPASRLGQRLAPSPDPFAALADAASDHFEPKPTPALLATLPAPDPAPALDPVPRPAPESPPEPG</sequence>